<evidence type="ECO:0000256" key="2">
    <source>
        <dbReference type="SAM" id="Phobius"/>
    </source>
</evidence>
<evidence type="ECO:0000313" key="3">
    <source>
        <dbReference type="EMBL" id="MFF0541658.1"/>
    </source>
</evidence>
<dbReference type="RefSeq" id="WP_387698803.1">
    <property type="nucleotide sequence ID" value="NZ_JBIAMX010000001.1"/>
</dbReference>
<feature type="region of interest" description="Disordered" evidence="1">
    <location>
        <begin position="239"/>
        <end position="274"/>
    </location>
</feature>
<name>A0ABW6PH45_9NOCA</name>
<protein>
    <recommendedName>
        <fullName evidence="5">DUF3558 domain-containing protein</fullName>
    </recommendedName>
</protein>
<proteinExistence type="predicted"/>
<evidence type="ECO:0000313" key="4">
    <source>
        <dbReference type="Proteomes" id="UP001601444"/>
    </source>
</evidence>
<dbReference type="Proteomes" id="UP001601444">
    <property type="component" value="Unassembled WGS sequence"/>
</dbReference>
<dbReference type="EMBL" id="JBIAMX010000001">
    <property type="protein sequence ID" value="MFF0541658.1"/>
    <property type="molecule type" value="Genomic_DNA"/>
</dbReference>
<organism evidence="3 4">
    <name type="scientific">Nocardia thailandica</name>
    <dbReference type="NCBI Taxonomy" id="257275"/>
    <lineage>
        <taxon>Bacteria</taxon>
        <taxon>Bacillati</taxon>
        <taxon>Actinomycetota</taxon>
        <taxon>Actinomycetes</taxon>
        <taxon>Mycobacteriales</taxon>
        <taxon>Nocardiaceae</taxon>
        <taxon>Nocardia</taxon>
    </lineage>
</organism>
<evidence type="ECO:0008006" key="5">
    <source>
        <dbReference type="Google" id="ProtNLM"/>
    </source>
</evidence>
<accession>A0ABW6PH45</accession>
<feature type="compositionally biased region" description="Basic and acidic residues" evidence="1">
    <location>
        <begin position="1"/>
        <end position="12"/>
    </location>
</feature>
<keyword evidence="2" id="KW-0472">Membrane</keyword>
<sequence length="384" mass="40001">MSDDRNKDEQADRQWWSTPAPGAVPDPTVFNANPGVPQADPTLFNANPGVPPADPTLFNPNAAVPQTGPGVFDGGGASRADPTILAGGQQPYTAPPQGYGAPPSTPAYPQASAPAYPQASTPAHPQAGGYVPPSVPAYPQAGYQQAVPQPPVAQPYGYGAAPGYPPRPPQRSGGSTTWIVLGVLGAVVLLVGGVIAAFALGGGASDEKNAWDGDYSMSKVTDACALLDRSVLDTWATRQNKAPEHTEQQPNSRTGGGSLRCSMENETAPTKYGSTDDASLAVDVDFASKYGSDRMETWKSSHLSTTGSGRTSGAVPGLGSEAHFSAWSVSDTTYHYTLAVKDSNVFFEVELDVSMIFSDRTVDQHQVATAAEGQARKVLAALRK</sequence>
<gene>
    <name evidence="3" type="ORF">ACFYTF_02355</name>
</gene>
<keyword evidence="2" id="KW-0812">Transmembrane</keyword>
<feature type="transmembrane region" description="Helical" evidence="2">
    <location>
        <begin position="178"/>
        <end position="200"/>
    </location>
</feature>
<evidence type="ECO:0000256" key="1">
    <source>
        <dbReference type="SAM" id="MobiDB-lite"/>
    </source>
</evidence>
<feature type="region of interest" description="Disordered" evidence="1">
    <location>
        <begin position="1"/>
        <end position="127"/>
    </location>
</feature>
<keyword evidence="2" id="KW-1133">Transmembrane helix</keyword>
<feature type="compositionally biased region" description="Low complexity" evidence="1">
    <location>
        <begin position="107"/>
        <end position="123"/>
    </location>
</feature>
<reference evidence="3 4" key="1">
    <citation type="submission" date="2024-10" db="EMBL/GenBank/DDBJ databases">
        <title>The Natural Products Discovery Center: Release of the First 8490 Sequenced Strains for Exploring Actinobacteria Biosynthetic Diversity.</title>
        <authorList>
            <person name="Kalkreuter E."/>
            <person name="Kautsar S.A."/>
            <person name="Yang D."/>
            <person name="Bader C.D."/>
            <person name="Teijaro C.N."/>
            <person name="Fluegel L."/>
            <person name="Davis C.M."/>
            <person name="Simpson J.R."/>
            <person name="Lauterbach L."/>
            <person name="Steele A.D."/>
            <person name="Gui C."/>
            <person name="Meng S."/>
            <person name="Li G."/>
            <person name="Viehrig K."/>
            <person name="Ye F."/>
            <person name="Su P."/>
            <person name="Kiefer A.F."/>
            <person name="Nichols A."/>
            <person name="Cepeda A.J."/>
            <person name="Yan W."/>
            <person name="Fan B."/>
            <person name="Jiang Y."/>
            <person name="Adhikari A."/>
            <person name="Zheng C.-J."/>
            <person name="Schuster L."/>
            <person name="Cowan T.M."/>
            <person name="Smanski M.J."/>
            <person name="Chevrette M.G."/>
            <person name="De Carvalho L.P.S."/>
            <person name="Shen B."/>
        </authorList>
    </citation>
    <scope>NUCLEOTIDE SEQUENCE [LARGE SCALE GENOMIC DNA]</scope>
    <source>
        <strain evidence="3 4">NPDC004045</strain>
    </source>
</reference>
<keyword evidence="4" id="KW-1185">Reference proteome</keyword>
<comment type="caution">
    <text evidence="3">The sequence shown here is derived from an EMBL/GenBank/DDBJ whole genome shotgun (WGS) entry which is preliminary data.</text>
</comment>
<feature type="compositionally biased region" description="Polar residues" evidence="1">
    <location>
        <begin position="264"/>
        <end position="274"/>
    </location>
</feature>